<reference evidence="2 3" key="1">
    <citation type="journal article" date="2018" name="Sci. Data">
        <title>The draft genome sequence of cork oak.</title>
        <authorList>
            <person name="Ramos A.M."/>
            <person name="Usie A."/>
            <person name="Barbosa P."/>
            <person name="Barros P.M."/>
            <person name="Capote T."/>
            <person name="Chaves I."/>
            <person name="Simoes F."/>
            <person name="Abreu I."/>
            <person name="Carrasquinho I."/>
            <person name="Faro C."/>
            <person name="Guimaraes J.B."/>
            <person name="Mendonca D."/>
            <person name="Nobrega F."/>
            <person name="Rodrigues L."/>
            <person name="Saibo N.J.M."/>
            <person name="Varela M.C."/>
            <person name="Egas C."/>
            <person name="Matos J."/>
            <person name="Miguel C.M."/>
            <person name="Oliveira M.M."/>
            <person name="Ricardo C.P."/>
            <person name="Goncalves S."/>
        </authorList>
    </citation>
    <scope>NUCLEOTIDE SEQUENCE [LARGE SCALE GENOMIC DNA]</scope>
    <source>
        <strain evidence="3">cv. HL8</strain>
    </source>
</reference>
<sequence>MREHAKEQMGPDTTTVGPELIKPVDGFTPNNIVVQSSQVFQAQLDTIDKDLARYDTVEEGGGCDLKVQSRGVGSKVVGSAKFLTNLFTQTEPRRNILRTSKPSQMVRTSTSEPVASCLAKRMRFPTGRIKHLNCFTSDHQPILLSLDAGGEHKKWNRKPFRFEAMWVSDSGCRDVITRAWDCTPEGTPMFVTASKMKRCKQSLKLWSREHFGNVKKLIKEVKDRLWRAEDDSARSGIFEEVECLKRELNVLYDKEEKMWQQRARVSWLQHGDRNTKFFHGSATQRKRKNFIKGMLDGNEVWQEGDEVVSAMLVDFYS</sequence>
<evidence type="ECO:0000256" key="1">
    <source>
        <dbReference type="SAM" id="MobiDB-lite"/>
    </source>
</evidence>
<protein>
    <recommendedName>
        <fullName evidence="4">Reverse transcriptase</fullName>
    </recommendedName>
</protein>
<accession>A0AAW0M6B6</accession>
<evidence type="ECO:0008006" key="4">
    <source>
        <dbReference type="Google" id="ProtNLM"/>
    </source>
</evidence>
<organism evidence="2 3">
    <name type="scientific">Quercus suber</name>
    <name type="common">Cork oak</name>
    <dbReference type="NCBI Taxonomy" id="58331"/>
    <lineage>
        <taxon>Eukaryota</taxon>
        <taxon>Viridiplantae</taxon>
        <taxon>Streptophyta</taxon>
        <taxon>Embryophyta</taxon>
        <taxon>Tracheophyta</taxon>
        <taxon>Spermatophyta</taxon>
        <taxon>Magnoliopsida</taxon>
        <taxon>eudicotyledons</taxon>
        <taxon>Gunneridae</taxon>
        <taxon>Pentapetalae</taxon>
        <taxon>rosids</taxon>
        <taxon>fabids</taxon>
        <taxon>Fagales</taxon>
        <taxon>Fagaceae</taxon>
        <taxon>Quercus</taxon>
    </lineage>
</organism>
<proteinExistence type="predicted"/>
<keyword evidence="3" id="KW-1185">Reference proteome</keyword>
<feature type="region of interest" description="Disordered" evidence="1">
    <location>
        <begin position="1"/>
        <end position="20"/>
    </location>
</feature>
<dbReference type="AlphaFoldDB" id="A0AAW0M6B6"/>
<dbReference type="Proteomes" id="UP000237347">
    <property type="component" value="Unassembled WGS sequence"/>
</dbReference>
<dbReference type="EMBL" id="PKMF04000015">
    <property type="protein sequence ID" value="KAK7859029.1"/>
    <property type="molecule type" value="Genomic_DNA"/>
</dbReference>
<name>A0AAW0M6B6_QUESU</name>
<evidence type="ECO:0000313" key="2">
    <source>
        <dbReference type="EMBL" id="KAK7859029.1"/>
    </source>
</evidence>
<dbReference type="PANTHER" id="PTHR33710">
    <property type="entry name" value="BNAC02G09200D PROTEIN"/>
    <property type="match status" value="1"/>
</dbReference>
<evidence type="ECO:0000313" key="3">
    <source>
        <dbReference type="Proteomes" id="UP000237347"/>
    </source>
</evidence>
<gene>
    <name evidence="2" type="ORF">CFP56_008736</name>
</gene>
<dbReference type="PANTHER" id="PTHR33710:SF62">
    <property type="entry name" value="DUF4283 DOMAIN PROTEIN"/>
    <property type="match status" value="1"/>
</dbReference>
<comment type="caution">
    <text evidence="2">The sequence shown here is derived from an EMBL/GenBank/DDBJ whole genome shotgun (WGS) entry which is preliminary data.</text>
</comment>